<proteinExistence type="predicted"/>
<accession>A0A0F9M158</accession>
<dbReference type="AlphaFoldDB" id="A0A0F9M158"/>
<comment type="caution">
    <text evidence="1">The sequence shown here is derived from an EMBL/GenBank/DDBJ whole genome shotgun (WGS) entry which is preliminary data.</text>
</comment>
<gene>
    <name evidence="1" type="ORF">LCGC14_1515900</name>
</gene>
<evidence type="ECO:0000313" key="1">
    <source>
        <dbReference type="EMBL" id="KKM63002.1"/>
    </source>
</evidence>
<reference evidence="1" key="1">
    <citation type="journal article" date="2015" name="Nature">
        <title>Complex archaea that bridge the gap between prokaryotes and eukaryotes.</title>
        <authorList>
            <person name="Spang A."/>
            <person name="Saw J.H."/>
            <person name="Jorgensen S.L."/>
            <person name="Zaremba-Niedzwiedzka K."/>
            <person name="Martijn J."/>
            <person name="Lind A.E."/>
            <person name="van Eijk R."/>
            <person name="Schleper C."/>
            <person name="Guy L."/>
            <person name="Ettema T.J."/>
        </authorList>
    </citation>
    <scope>NUCLEOTIDE SEQUENCE</scope>
</reference>
<sequence>MILKGIESKLYIEINDELKYFGEIEKKDIIHKWILK</sequence>
<protein>
    <submittedName>
        <fullName evidence="1">Uncharacterized protein</fullName>
    </submittedName>
</protein>
<dbReference type="EMBL" id="LAZR01011180">
    <property type="protein sequence ID" value="KKM63002.1"/>
    <property type="molecule type" value="Genomic_DNA"/>
</dbReference>
<organism evidence="1">
    <name type="scientific">marine sediment metagenome</name>
    <dbReference type="NCBI Taxonomy" id="412755"/>
    <lineage>
        <taxon>unclassified sequences</taxon>
        <taxon>metagenomes</taxon>
        <taxon>ecological metagenomes</taxon>
    </lineage>
</organism>
<name>A0A0F9M158_9ZZZZ</name>